<dbReference type="RefSeq" id="WP_066241680.1">
    <property type="nucleotide sequence ID" value="NZ_LSGP01000017.1"/>
</dbReference>
<proteinExistence type="predicted"/>
<keyword evidence="3" id="KW-1185">Reference proteome</keyword>
<feature type="signal peptide" evidence="1">
    <location>
        <begin position="1"/>
        <end position="25"/>
    </location>
</feature>
<reference evidence="2 3" key="1">
    <citation type="submission" date="2016-02" db="EMBL/GenBank/DDBJ databases">
        <title>Anaerosporomusa subterraneum gen. nov., sp. nov., a spore-forming obligate anaerobe isolated from saprolite.</title>
        <authorList>
            <person name="Choi J.K."/>
            <person name="Shah M."/>
            <person name="Yee N."/>
        </authorList>
    </citation>
    <scope>NUCLEOTIDE SEQUENCE [LARGE SCALE GENOMIC DNA]</scope>
    <source>
        <strain evidence="2 3">RU4</strain>
    </source>
</reference>
<evidence type="ECO:0000313" key="3">
    <source>
        <dbReference type="Proteomes" id="UP000076268"/>
    </source>
</evidence>
<evidence type="ECO:0008006" key="4">
    <source>
        <dbReference type="Google" id="ProtNLM"/>
    </source>
</evidence>
<dbReference type="Proteomes" id="UP000076268">
    <property type="component" value="Unassembled WGS sequence"/>
</dbReference>
<dbReference type="AlphaFoldDB" id="A0A154BQZ1"/>
<protein>
    <recommendedName>
        <fullName evidence="4">Lipoyl-binding domain-containing protein</fullName>
    </recommendedName>
</protein>
<accession>A0A154BQZ1</accession>
<dbReference type="OrthoDB" id="1683850at2"/>
<sequence length="102" mass="10723">MTRKQQIMILLVIVMAIFASTLVSAAENLIDQKSVLSGKVHAAIGPGSVVREGDVLVVVNTILGPSPAVRATTDGIVRELLVKPGADVRQGEIAVRIEPKGK</sequence>
<evidence type="ECO:0000313" key="2">
    <source>
        <dbReference type="EMBL" id="KYZ76356.1"/>
    </source>
</evidence>
<evidence type="ECO:0000256" key="1">
    <source>
        <dbReference type="SAM" id="SignalP"/>
    </source>
</evidence>
<dbReference type="Gene3D" id="2.40.50.100">
    <property type="match status" value="1"/>
</dbReference>
<keyword evidence="1" id="KW-0732">Signal</keyword>
<comment type="caution">
    <text evidence="2">The sequence shown here is derived from an EMBL/GenBank/DDBJ whole genome shotgun (WGS) entry which is preliminary data.</text>
</comment>
<dbReference type="EMBL" id="LSGP01000017">
    <property type="protein sequence ID" value="KYZ76356.1"/>
    <property type="molecule type" value="Genomic_DNA"/>
</dbReference>
<organism evidence="2 3">
    <name type="scientific">Anaerosporomusa subterranea</name>
    <dbReference type="NCBI Taxonomy" id="1794912"/>
    <lineage>
        <taxon>Bacteria</taxon>
        <taxon>Bacillati</taxon>
        <taxon>Bacillota</taxon>
        <taxon>Negativicutes</taxon>
        <taxon>Acetonemataceae</taxon>
        <taxon>Anaerosporomusa</taxon>
    </lineage>
</organism>
<feature type="chain" id="PRO_5007594919" description="Lipoyl-binding domain-containing protein" evidence="1">
    <location>
        <begin position="26"/>
        <end position="102"/>
    </location>
</feature>
<gene>
    <name evidence="2" type="ORF">AXX12_07940</name>
</gene>
<name>A0A154BQZ1_ANASB</name>
<dbReference type="SUPFAM" id="SSF51230">
    <property type="entry name" value="Single hybrid motif"/>
    <property type="match status" value="1"/>
</dbReference>
<dbReference type="InterPro" id="IPR011053">
    <property type="entry name" value="Single_hybrid_motif"/>
</dbReference>
<dbReference type="STRING" id="1794912.AXX12_07940"/>